<dbReference type="InterPro" id="IPR046960">
    <property type="entry name" value="PPR_At4g14850-like_plant"/>
</dbReference>
<accession>A0A200Q532</accession>
<evidence type="ECO:0000313" key="5">
    <source>
        <dbReference type="Proteomes" id="UP000195402"/>
    </source>
</evidence>
<dbReference type="InterPro" id="IPR002885">
    <property type="entry name" value="PPR_rpt"/>
</dbReference>
<keyword evidence="5" id="KW-1185">Reference proteome</keyword>
<dbReference type="FunFam" id="1.25.40.10:FF:001579">
    <property type="entry name" value="Pentatricopeptide repeat-containing protein"/>
    <property type="match status" value="1"/>
</dbReference>
<dbReference type="InParanoid" id="A0A200Q532"/>
<dbReference type="FunFam" id="1.25.40.10:FF:000690">
    <property type="entry name" value="Pentatricopeptide repeat-containing protein"/>
    <property type="match status" value="1"/>
</dbReference>
<feature type="repeat" description="PPR" evidence="3">
    <location>
        <begin position="65"/>
        <end position="99"/>
    </location>
</feature>
<feature type="repeat" description="PPR" evidence="3">
    <location>
        <begin position="299"/>
        <end position="333"/>
    </location>
</feature>
<feature type="repeat" description="PPR" evidence="3">
    <location>
        <begin position="166"/>
        <end position="200"/>
    </location>
</feature>
<dbReference type="Proteomes" id="UP000195402">
    <property type="component" value="Unassembled WGS sequence"/>
</dbReference>
<feature type="repeat" description="PPR" evidence="3">
    <location>
        <begin position="334"/>
        <end position="364"/>
    </location>
</feature>
<dbReference type="Gene3D" id="1.25.40.10">
    <property type="entry name" value="Tetratricopeptide repeat domain"/>
    <property type="match status" value="4"/>
</dbReference>
<evidence type="ECO:0000256" key="1">
    <source>
        <dbReference type="ARBA" id="ARBA00006643"/>
    </source>
</evidence>
<keyword evidence="2" id="KW-0677">Repeat</keyword>
<dbReference type="NCBIfam" id="TIGR00756">
    <property type="entry name" value="PPR"/>
    <property type="match status" value="4"/>
</dbReference>
<feature type="repeat" description="PPR" evidence="3">
    <location>
        <begin position="436"/>
        <end position="470"/>
    </location>
</feature>
<evidence type="ECO:0000256" key="3">
    <source>
        <dbReference type="PROSITE-ProRule" id="PRU00708"/>
    </source>
</evidence>
<dbReference type="FunFam" id="1.25.40.10:FF:000348">
    <property type="entry name" value="Pentatricopeptide repeat-containing protein chloroplastic"/>
    <property type="match status" value="1"/>
</dbReference>
<comment type="similarity">
    <text evidence="1">Belongs to the PPR family. PCMP-H subfamily.</text>
</comment>
<dbReference type="Pfam" id="PF20431">
    <property type="entry name" value="E_motif"/>
    <property type="match status" value="1"/>
</dbReference>
<evidence type="ECO:0000313" key="4">
    <source>
        <dbReference type="EMBL" id="OVA05532.1"/>
    </source>
</evidence>
<dbReference type="Pfam" id="PF13041">
    <property type="entry name" value="PPR_2"/>
    <property type="match status" value="2"/>
</dbReference>
<dbReference type="InterPro" id="IPR011990">
    <property type="entry name" value="TPR-like_helical_dom_sf"/>
</dbReference>
<dbReference type="OMA" id="RNGVMGM"/>
<dbReference type="PANTHER" id="PTHR47926">
    <property type="entry name" value="PENTATRICOPEPTIDE REPEAT-CONTAINING PROTEIN"/>
    <property type="match status" value="1"/>
</dbReference>
<dbReference type="PROSITE" id="PS51375">
    <property type="entry name" value="PPR"/>
    <property type="match status" value="6"/>
</dbReference>
<proteinExistence type="inferred from homology"/>
<protein>
    <submittedName>
        <fullName evidence="4">Pentatricopeptide repeat</fullName>
    </submittedName>
</protein>
<dbReference type="Pfam" id="PF01535">
    <property type="entry name" value="PPR"/>
    <property type="match status" value="4"/>
</dbReference>
<dbReference type="PANTHER" id="PTHR47926:SF497">
    <property type="entry name" value="TETRATRICOPEPTIDE-LIKE HELICAL DOMAIN SUPERFAMILY"/>
    <property type="match status" value="1"/>
</dbReference>
<dbReference type="SUPFAM" id="SSF48452">
    <property type="entry name" value="TPR-like"/>
    <property type="match status" value="1"/>
</dbReference>
<dbReference type="GO" id="GO:0003729">
    <property type="term" value="F:mRNA binding"/>
    <property type="evidence" value="ECO:0007669"/>
    <property type="project" value="UniProtKB-ARBA"/>
</dbReference>
<dbReference type="EMBL" id="MVGT01003116">
    <property type="protein sequence ID" value="OVA05532.1"/>
    <property type="molecule type" value="Genomic_DNA"/>
</dbReference>
<dbReference type="OrthoDB" id="726582at2759"/>
<feature type="repeat" description="PPR" evidence="3">
    <location>
        <begin position="268"/>
        <end position="298"/>
    </location>
</feature>
<comment type="caution">
    <text evidence="4">The sequence shown here is derived from an EMBL/GenBank/DDBJ whole genome shotgun (WGS) entry which is preliminary data.</text>
</comment>
<dbReference type="GO" id="GO:0009451">
    <property type="term" value="P:RNA modification"/>
    <property type="evidence" value="ECO:0007669"/>
    <property type="project" value="InterPro"/>
</dbReference>
<organism evidence="4 5">
    <name type="scientific">Macleaya cordata</name>
    <name type="common">Five-seeded plume-poppy</name>
    <name type="synonym">Bocconia cordata</name>
    <dbReference type="NCBI Taxonomy" id="56857"/>
    <lineage>
        <taxon>Eukaryota</taxon>
        <taxon>Viridiplantae</taxon>
        <taxon>Streptophyta</taxon>
        <taxon>Embryophyta</taxon>
        <taxon>Tracheophyta</taxon>
        <taxon>Spermatophyta</taxon>
        <taxon>Magnoliopsida</taxon>
        <taxon>Ranunculales</taxon>
        <taxon>Papaveraceae</taxon>
        <taxon>Papaveroideae</taxon>
        <taxon>Macleaya</taxon>
    </lineage>
</organism>
<dbReference type="InterPro" id="IPR046848">
    <property type="entry name" value="E_motif"/>
</dbReference>
<name>A0A200Q532_MACCD</name>
<reference evidence="4 5" key="1">
    <citation type="journal article" date="2017" name="Mol. Plant">
        <title>The Genome of Medicinal Plant Macleaya cordata Provides New Insights into Benzylisoquinoline Alkaloids Metabolism.</title>
        <authorList>
            <person name="Liu X."/>
            <person name="Liu Y."/>
            <person name="Huang P."/>
            <person name="Ma Y."/>
            <person name="Qing Z."/>
            <person name="Tang Q."/>
            <person name="Cao H."/>
            <person name="Cheng P."/>
            <person name="Zheng Y."/>
            <person name="Yuan Z."/>
            <person name="Zhou Y."/>
            <person name="Liu J."/>
            <person name="Tang Z."/>
            <person name="Zhuo Y."/>
            <person name="Zhang Y."/>
            <person name="Yu L."/>
            <person name="Huang J."/>
            <person name="Yang P."/>
            <person name="Peng Q."/>
            <person name="Zhang J."/>
            <person name="Jiang W."/>
            <person name="Zhang Z."/>
            <person name="Lin K."/>
            <person name="Ro D.K."/>
            <person name="Chen X."/>
            <person name="Xiong X."/>
            <person name="Shang Y."/>
            <person name="Huang S."/>
            <person name="Zeng J."/>
        </authorList>
    </citation>
    <scope>NUCLEOTIDE SEQUENCE [LARGE SCALE GENOMIC DNA]</scope>
    <source>
        <strain evidence="5">cv. BLH2017</strain>
        <tissue evidence="4">Root</tissue>
    </source>
</reference>
<evidence type="ECO:0000256" key="2">
    <source>
        <dbReference type="ARBA" id="ARBA00022737"/>
    </source>
</evidence>
<dbReference type="AlphaFoldDB" id="A0A200Q532"/>
<gene>
    <name evidence="4" type="ORF">BVC80_447g3</name>
</gene>
<sequence length="522" mass="59347">MNRNNCHFLLQRCRNIEQLKQTHAQAITQGFHHLQHLACKILNSYTKFNKPIEAYNVFNQIQNPDIISWTSLISLYLYIDRPFEALSVFSKLTFLGLKPDSFSVVGALSACGRSENLGHGKTVHGMIYRHELGSDSIVGNALIDMYSRNGEIKVAQLVFREMDVKDVVTWTSLIHGFIKCNNLNSARKLFDKMSQRNSISWTAMITGYIQGGKPIQALEIFQKMKSEGNDIPTAITIVAVLSGCADIGALDLGQSIHGYIIKTYLNLDVTTKNALMDMYLKSGSLENAEKAFEEILRKDKFSWTTMILGFAVHGNGNRAIQIFSEMLDSGESPNEVTFVAVLSACSHAGLVDEGQRWFKRMRETYVLEPKIEHYGCMVDLLGRSGLVEEAKDLIEKMQVEPDAVIWRSLLSSCLVCGNLELAKMAGEKIIELEPDDDGVYVLLWNMYCSENRWEEALKMRKMMRDRRIKKKPGCSWIEVNSVVHEFLAEDKMHSSREQIYSVLERIAEQMKIDPCLFEFEFD</sequence>